<dbReference type="EMBL" id="MT144822">
    <property type="protein sequence ID" value="QJI00013.1"/>
    <property type="molecule type" value="Genomic_DNA"/>
</dbReference>
<dbReference type="AlphaFoldDB" id="A0A6H1ZRN5"/>
<evidence type="ECO:0000256" key="1">
    <source>
        <dbReference type="SAM" id="MobiDB-lite"/>
    </source>
</evidence>
<sequence>MSAATMKAAFDNAEVVSFWAAPDMSVLNEGRRNPVAMPADLFGPAWSLLETIAEGVCTAPDYPGVALLTACASLVGGKRKVRPYTTSAWSEPCILWCGAVGDPSSRKSPALDQVTAPLRILEQAKAEDHKEALRGFQEQSEWNKQSRKRWESEVAEAIKNGAEKPRMPQDADEPDEPHRRRTLTMDSTPEALGAILQGNPQGILSFRDELAGWLTSFDRYSPGGREFWLEAYGGRPYVIDRKGAKGPMMISFNGVSVLGGIQPAKMADALLASPDDGLVARFLWAWPDKVPNIKRPREAADLGRLQNAYARLDGLAWAKNAEGGDVAQTLPLEPSAADLFEAWQADNAAIDQDASALFKSFVGKMDGAVLRLALVAEFIAWAFSDSPEPVEVSAYSLAAAVQFVDDYAKPMAERVYGDAALPLVERHAALLARYIRKQGFRTINLRTLKQSPHKAKLSALRQGEVMRAAAEFLVDAGWLKPAPSREGGTVGRVSLDYLVNPALLDDAR</sequence>
<dbReference type="InterPro" id="IPR025048">
    <property type="entry name" value="DUF3987"/>
</dbReference>
<gene>
    <name evidence="2" type="ORF">TM448A01627_0003</name>
    <name evidence="3" type="ORF">TM448B01789_0011</name>
</gene>
<reference evidence="2" key="1">
    <citation type="submission" date="2020-03" db="EMBL/GenBank/DDBJ databases">
        <title>The deep terrestrial virosphere.</title>
        <authorList>
            <person name="Holmfeldt K."/>
            <person name="Nilsson E."/>
            <person name="Simone D."/>
            <person name="Lopez-Fernandez M."/>
            <person name="Wu X."/>
            <person name="de Brujin I."/>
            <person name="Lundin D."/>
            <person name="Andersson A."/>
            <person name="Bertilsson S."/>
            <person name="Dopson M."/>
        </authorList>
    </citation>
    <scope>NUCLEOTIDE SEQUENCE</scope>
    <source>
        <strain evidence="2">TM448A01627</strain>
        <strain evidence="3">TM448B01789</strain>
    </source>
</reference>
<feature type="region of interest" description="Disordered" evidence="1">
    <location>
        <begin position="158"/>
        <end position="181"/>
    </location>
</feature>
<dbReference type="Pfam" id="PF13148">
    <property type="entry name" value="DUF3987"/>
    <property type="match status" value="1"/>
</dbReference>
<organism evidence="2">
    <name type="scientific">viral metagenome</name>
    <dbReference type="NCBI Taxonomy" id="1070528"/>
    <lineage>
        <taxon>unclassified sequences</taxon>
        <taxon>metagenomes</taxon>
        <taxon>organismal metagenomes</taxon>
    </lineage>
</organism>
<protein>
    <recommendedName>
        <fullName evidence="4">DUF3987 domain-containing protein</fullName>
    </recommendedName>
</protein>
<name>A0A6H1ZRN5_9ZZZZ</name>
<accession>A0A6H1ZRN5</accession>
<dbReference type="EMBL" id="MT144178">
    <property type="protein sequence ID" value="QJA50168.1"/>
    <property type="molecule type" value="Genomic_DNA"/>
</dbReference>
<feature type="region of interest" description="Disordered" evidence="1">
    <location>
        <begin position="131"/>
        <end position="150"/>
    </location>
</feature>
<evidence type="ECO:0000313" key="2">
    <source>
        <dbReference type="EMBL" id="QJA50168.1"/>
    </source>
</evidence>
<evidence type="ECO:0008006" key="4">
    <source>
        <dbReference type="Google" id="ProtNLM"/>
    </source>
</evidence>
<proteinExistence type="predicted"/>
<evidence type="ECO:0000313" key="3">
    <source>
        <dbReference type="EMBL" id="QJI00013.1"/>
    </source>
</evidence>